<dbReference type="GO" id="GO:0045881">
    <property type="term" value="P:positive regulation of sporulation resulting in formation of a cellular spore"/>
    <property type="evidence" value="ECO:0007669"/>
    <property type="project" value="TreeGrafter"/>
</dbReference>
<name>A0A844ZFA7_9SPHN</name>
<proteinExistence type="predicted"/>
<accession>A0A844ZFA7</accession>
<gene>
    <name evidence="2" type="ORF">GRI38_10520</name>
</gene>
<dbReference type="Gene3D" id="3.90.1530.10">
    <property type="entry name" value="Conserved hypothetical protein from pyrococcus furiosus pfu- 392566-001, ParB domain"/>
    <property type="match status" value="1"/>
</dbReference>
<protein>
    <recommendedName>
        <fullName evidence="1">ParB-like N-terminal domain-containing protein</fullName>
    </recommendedName>
</protein>
<evidence type="ECO:0000313" key="3">
    <source>
        <dbReference type="Proteomes" id="UP000433104"/>
    </source>
</evidence>
<dbReference type="OrthoDB" id="7806498at2"/>
<dbReference type="AlphaFoldDB" id="A0A844ZFA7"/>
<dbReference type="PANTHER" id="PTHR33375">
    <property type="entry name" value="CHROMOSOME-PARTITIONING PROTEIN PARB-RELATED"/>
    <property type="match status" value="1"/>
</dbReference>
<reference evidence="2 3" key="1">
    <citation type="submission" date="2019-12" db="EMBL/GenBank/DDBJ databases">
        <title>Genomic-based taxomic classification of the family Erythrobacteraceae.</title>
        <authorList>
            <person name="Xu L."/>
        </authorList>
    </citation>
    <scope>NUCLEOTIDE SEQUENCE [LARGE SCALE GENOMIC DNA]</scope>
    <source>
        <strain evidence="2 3">MCCC 1A09962</strain>
    </source>
</reference>
<dbReference type="SMART" id="SM00470">
    <property type="entry name" value="ParB"/>
    <property type="match status" value="1"/>
</dbReference>
<dbReference type="SUPFAM" id="SSF110849">
    <property type="entry name" value="ParB/Sulfiredoxin"/>
    <property type="match status" value="1"/>
</dbReference>
<dbReference type="InterPro" id="IPR050336">
    <property type="entry name" value="Chromosome_partition/occlusion"/>
</dbReference>
<dbReference type="SUPFAM" id="SSF53335">
    <property type="entry name" value="S-adenosyl-L-methionine-dependent methyltransferases"/>
    <property type="match status" value="1"/>
</dbReference>
<comment type="caution">
    <text evidence="2">The sequence shown here is derived from an EMBL/GenBank/DDBJ whole genome shotgun (WGS) entry which is preliminary data.</text>
</comment>
<evidence type="ECO:0000313" key="2">
    <source>
        <dbReference type="EMBL" id="MXO86458.1"/>
    </source>
</evidence>
<dbReference type="GO" id="GO:0008168">
    <property type="term" value="F:methyltransferase activity"/>
    <property type="evidence" value="ECO:0007669"/>
    <property type="project" value="InterPro"/>
</dbReference>
<sequence length="297" mass="32658">MTDTTIIRPEKLEHLVPQERNARTHSRKQLKQIAESIKKFGFTNPVLADGQNGIIAGHGRLEAAKLLGLMRIPVLRLEHMTEAEKRAYVIADNRLAELAGWDNELLALELGAIHELDKEFELALTGFDTAEVEALLNSLDAEPAPEQPAQIDESAPVISRVGDKWILGDHAIICGDATDPAVYSKLLGTEKAQMVFTDPPYNVPVGGHICGLGKVQHEEFVMASEEMSQEEFTAFLTSVTANLARFSSDGSIHYVCMDWRHMQELLTAGAASYTELKNLVFVFKHGTGQVGQSQRAA</sequence>
<dbReference type="GO" id="GO:0003676">
    <property type="term" value="F:nucleic acid binding"/>
    <property type="evidence" value="ECO:0007669"/>
    <property type="project" value="InterPro"/>
</dbReference>
<dbReference type="Gene3D" id="3.40.50.150">
    <property type="entry name" value="Vaccinia Virus protein VP39"/>
    <property type="match status" value="1"/>
</dbReference>
<dbReference type="InterPro" id="IPR036086">
    <property type="entry name" value="ParB/Sulfiredoxin_sf"/>
</dbReference>
<dbReference type="InterPro" id="IPR002052">
    <property type="entry name" value="DNA_methylase_N6_adenine_CS"/>
</dbReference>
<dbReference type="CDD" id="cd16403">
    <property type="entry name" value="ParB_N_like_MT"/>
    <property type="match status" value="1"/>
</dbReference>
<keyword evidence="3" id="KW-1185">Reference proteome</keyword>
<evidence type="ECO:0000259" key="1">
    <source>
        <dbReference type="SMART" id="SM00470"/>
    </source>
</evidence>
<dbReference type="Proteomes" id="UP000433104">
    <property type="component" value="Unassembled WGS sequence"/>
</dbReference>
<dbReference type="PANTHER" id="PTHR33375:SF1">
    <property type="entry name" value="CHROMOSOME-PARTITIONING PROTEIN PARB-RELATED"/>
    <property type="match status" value="1"/>
</dbReference>
<dbReference type="InterPro" id="IPR003115">
    <property type="entry name" value="ParB_N"/>
</dbReference>
<dbReference type="RefSeq" id="WP_160684296.1">
    <property type="nucleotide sequence ID" value="NZ_WTYW01000003.1"/>
</dbReference>
<feature type="domain" description="ParB-like N-terminal" evidence="1">
    <location>
        <begin position="5"/>
        <end position="94"/>
    </location>
</feature>
<dbReference type="GO" id="GO:0005694">
    <property type="term" value="C:chromosome"/>
    <property type="evidence" value="ECO:0007669"/>
    <property type="project" value="TreeGrafter"/>
</dbReference>
<dbReference type="GO" id="GO:0032259">
    <property type="term" value="P:methylation"/>
    <property type="evidence" value="ECO:0007669"/>
    <property type="project" value="InterPro"/>
</dbReference>
<dbReference type="InterPro" id="IPR029063">
    <property type="entry name" value="SAM-dependent_MTases_sf"/>
</dbReference>
<dbReference type="GO" id="GO:0007059">
    <property type="term" value="P:chromosome segregation"/>
    <property type="evidence" value="ECO:0007669"/>
    <property type="project" value="TreeGrafter"/>
</dbReference>
<dbReference type="EMBL" id="WTYW01000003">
    <property type="protein sequence ID" value="MXO86458.1"/>
    <property type="molecule type" value="Genomic_DNA"/>
</dbReference>
<dbReference type="Pfam" id="PF02195">
    <property type="entry name" value="ParB_N"/>
    <property type="match status" value="1"/>
</dbReference>
<dbReference type="PROSITE" id="PS00092">
    <property type="entry name" value="N6_MTASE"/>
    <property type="match status" value="1"/>
</dbReference>
<organism evidence="2 3">
    <name type="scientific">Parapontixanthobacter aurantiacus</name>
    <dbReference type="NCBI Taxonomy" id="1463599"/>
    <lineage>
        <taxon>Bacteria</taxon>
        <taxon>Pseudomonadati</taxon>
        <taxon>Pseudomonadota</taxon>
        <taxon>Alphaproteobacteria</taxon>
        <taxon>Sphingomonadales</taxon>
        <taxon>Erythrobacteraceae</taxon>
        <taxon>Parapontixanthobacter</taxon>
    </lineage>
</organism>